<keyword evidence="1" id="KW-1133">Transmembrane helix</keyword>
<keyword evidence="1" id="KW-0812">Transmembrane</keyword>
<protein>
    <submittedName>
        <fullName evidence="2">DUF3311 domain-containing protein</fullName>
    </submittedName>
</protein>
<keyword evidence="1" id="KW-0472">Membrane</keyword>
<evidence type="ECO:0000313" key="2">
    <source>
        <dbReference type="EMBL" id="MEE4596116.1"/>
    </source>
</evidence>
<reference evidence="2 3" key="1">
    <citation type="submission" date="2023-11" db="EMBL/GenBank/DDBJ databases">
        <title>30 novel species of actinomycetes from the DSMZ collection.</title>
        <authorList>
            <person name="Nouioui I."/>
        </authorList>
    </citation>
    <scope>NUCLEOTIDE SEQUENCE [LARGE SCALE GENOMIC DNA]</scope>
    <source>
        <strain evidence="2 3">DSM 41524</strain>
    </source>
</reference>
<dbReference type="PANTHER" id="PTHR40034:SF1">
    <property type="entry name" value="BSL5891 PROTEIN"/>
    <property type="match status" value="1"/>
</dbReference>
<dbReference type="PANTHER" id="PTHR40034">
    <property type="entry name" value="BSL5891 PROTEIN"/>
    <property type="match status" value="1"/>
</dbReference>
<evidence type="ECO:0000313" key="3">
    <source>
        <dbReference type="Proteomes" id="UP001354709"/>
    </source>
</evidence>
<evidence type="ECO:0000256" key="1">
    <source>
        <dbReference type="SAM" id="Phobius"/>
    </source>
</evidence>
<proteinExistence type="predicted"/>
<accession>A0ABU7Q675</accession>
<feature type="transmembrane region" description="Helical" evidence="1">
    <location>
        <begin position="26"/>
        <end position="44"/>
    </location>
</feature>
<dbReference type="Pfam" id="PF11755">
    <property type="entry name" value="DUF3311"/>
    <property type="match status" value="1"/>
</dbReference>
<sequence length="88" mass="9632">MPPAPDGLAPPVEYGPAQEVLDVKPIHLLGVIPFLGILGGIFFANRVTPYVLGMPFNLFWLVMWVVLISAIMAVIYRLDPANRAEQSS</sequence>
<dbReference type="InterPro" id="IPR021741">
    <property type="entry name" value="DUF3311"/>
</dbReference>
<dbReference type="RefSeq" id="WP_330812639.1">
    <property type="nucleotide sequence ID" value="NZ_JAZBJO010000023.1"/>
</dbReference>
<name>A0ABU7Q675_9ACTN</name>
<dbReference type="EMBL" id="JAZBJO010000023">
    <property type="protein sequence ID" value="MEE4596116.1"/>
    <property type="molecule type" value="Genomic_DNA"/>
</dbReference>
<gene>
    <name evidence="2" type="ORF">V2J94_30205</name>
</gene>
<dbReference type="Proteomes" id="UP001354709">
    <property type="component" value="Unassembled WGS sequence"/>
</dbReference>
<comment type="caution">
    <text evidence="2">The sequence shown here is derived from an EMBL/GenBank/DDBJ whole genome shotgun (WGS) entry which is preliminary data.</text>
</comment>
<keyword evidence="3" id="KW-1185">Reference proteome</keyword>
<feature type="transmembrane region" description="Helical" evidence="1">
    <location>
        <begin position="56"/>
        <end position="78"/>
    </location>
</feature>
<organism evidence="2 3">
    <name type="scientific">Streptomyces asiaticus subsp. ignotus</name>
    <dbReference type="NCBI Taxonomy" id="3098222"/>
    <lineage>
        <taxon>Bacteria</taxon>
        <taxon>Bacillati</taxon>
        <taxon>Actinomycetota</taxon>
        <taxon>Actinomycetes</taxon>
        <taxon>Kitasatosporales</taxon>
        <taxon>Streptomycetaceae</taxon>
        <taxon>Streptomyces</taxon>
        <taxon>Streptomyces violaceusniger group</taxon>
    </lineage>
</organism>